<evidence type="ECO:0000256" key="1">
    <source>
        <dbReference type="ARBA" id="ARBA00008403"/>
    </source>
</evidence>
<feature type="transmembrane region" description="Helical" evidence="3">
    <location>
        <begin position="85"/>
        <end position="104"/>
    </location>
</feature>
<keyword evidence="3" id="KW-0472">Membrane</keyword>
<dbReference type="GO" id="GO:0009409">
    <property type="term" value="P:response to cold"/>
    <property type="evidence" value="ECO:0007669"/>
    <property type="project" value="UniProtKB-ARBA"/>
</dbReference>
<organism evidence="4">
    <name type="scientific">Pisum sativum</name>
    <name type="common">Garden pea</name>
    <name type="synonym">Lathyrus oleraceus</name>
    <dbReference type="NCBI Taxonomy" id="3888"/>
    <lineage>
        <taxon>Eukaryota</taxon>
        <taxon>Viridiplantae</taxon>
        <taxon>Streptophyta</taxon>
        <taxon>Embryophyta</taxon>
        <taxon>Tracheophyta</taxon>
        <taxon>Spermatophyta</taxon>
        <taxon>Magnoliopsida</taxon>
        <taxon>eudicotyledons</taxon>
        <taxon>Gunneridae</taxon>
        <taxon>Pentapetalae</taxon>
        <taxon>rosids</taxon>
        <taxon>fabids</taxon>
        <taxon>Fabales</taxon>
        <taxon>Fabaceae</taxon>
        <taxon>Papilionoideae</taxon>
        <taxon>50 kb inversion clade</taxon>
        <taxon>NPAAA clade</taxon>
        <taxon>Hologalegina</taxon>
        <taxon>IRL clade</taxon>
        <taxon>Fabeae</taxon>
        <taxon>Lathyrus</taxon>
    </lineage>
</organism>
<dbReference type="PROSITE" id="PS00823">
    <property type="entry name" value="DEHYDRIN_2"/>
    <property type="match status" value="1"/>
</dbReference>
<name>Q8VYY0_PEA</name>
<proteinExistence type="evidence at transcript level"/>
<keyword evidence="3" id="KW-0812">Transmembrane</keyword>
<dbReference type="AlphaFoldDB" id="Q8VYY0"/>
<keyword evidence="3" id="KW-1133">Transmembrane helix</keyword>
<feature type="non-terminal residue" evidence="4">
    <location>
        <position position="1"/>
    </location>
</feature>
<accession>Q8VYY0</accession>
<dbReference type="Pfam" id="PF00257">
    <property type="entry name" value="Dehydrin"/>
    <property type="match status" value="1"/>
</dbReference>
<sequence>ALGGHLMLEALGGHKKTEEVTTPPPVVAAHVPTETTATTTTIHEGEKKGILEKIKEKLPGYHAKTATDGEDKDHHKDADYFSLNMIDWLCWFVALGVFCLINYYH</sequence>
<comment type="similarity">
    <text evidence="1 2">Belongs to the plant dehydrin family.</text>
</comment>
<dbReference type="EMBL" id="AY065655">
    <property type="protein sequence ID" value="AAL50315.1"/>
    <property type="molecule type" value="mRNA"/>
</dbReference>
<reference evidence="4" key="1">
    <citation type="submission" date="2001-12" db="EMBL/GenBank/DDBJ databases">
        <title>Identification of ultraviolet-B responsive genes in the pea, Pisum sativum.</title>
        <authorList>
            <person name="Liu L."/>
            <person name="White M.J."/>
            <person name="MacRae T.H."/>
        </authorList>
    </citation>
    <scope>NUCLEOTIDE SEQUENCE</scope>
</reference>
<dbReference type="InterPro" id="IPR030513">
    <property type="entry name" value="Dehydrin_CS"/>
</dbReference>
<dbReference type="GO" id="GO:0009414">
    <property type="term" value="P:response to water deprivation"/>
    <property type="evidence" value="ECO:0007669"/>
    <property type="project" value="UniProtKB-ARBA"/>
</dbReference>
<protein>
    <submittedName>
        <fullName evidence="4">Ultraviolet-B-repressible dehydrin-related protein</fullName>
    </submittedName>
</protein>
<evidence type="ECO:0000256" key="2">
    <source>
        <dbReference type="RuleBase" id="RU003995"/>
    </source>
</evidence>
<evidence type="ECO:0000313" key="4">
    <source>
        <dbReference type="EMBL" id="AAL50315.1"/>
    </source>
</evidence>
<evidence type="ECO:0000256" key="3">
    <source>
        <dbReference type="SAM" id="Phobius"/>
    </source>
</evidence>
<dbReference type="InterPro" id="IPR000167">
    <property type="entry name" value="Dehydrin"/>
</dbReference>